<name>A0A4R7J657_9ACTN</name>
<dbReference type="OrthoDB" id="160207at2"/>
<keyword evidence="3" id="KW-1185">Reference proteome</keyword>
<accession>A0A4R7J657</accession>
<organism evidence="2 3">
    <name type="scientific">Naumannella halotolerans</name>
    <dbReference type="NCBI Taxonomy" id="993414"/>
    <lineage>
        <taxon>Bacteria</taxon>
        <taxon>Bacillati</taxon>
        <taxon>Actinomycetota</taxon>
        <taxon>Actinomycetes</taxon>
        <taxon>Propionibacteriales</taxon>
        <taxon>Propionibacteriaceae</taxon>
        <taxon>Naumannella</taxon>
    </lineage>
</organism>
<keyword evidence="1" id="KW-0812">Transmembrane</keyword>
<evidence type="ECO:0000256" key="1">
    <source>
        <dbReference type="SAM" id="Phobius"/>
    </source>
</evidence>
<reference evidence="2 3" key="1">
    <citation type="submission" date="2019-03" db="EMBL/GenBank/DDBJ databases">
        <title>Genomic Encyclopedia of Archaeal and Bacterial Type Strains, Phase II (KMG-II): from individual species to whole genera.</title>
        <authorList>
            <person name="Goeker M."/>
        </authorList>
    </citation>
    <scope>NUCLEOTIDE SEQUENCE [LARGE SCALE GENOMIC DNA]</scope>
    <source>
        <strain evidence="2 3">DSM 24323</strain>
    </source>
</reference>
<evidence type="ECO:0000313" key="2">
    <source>
        <dbReference type="EMBL" id="TDT32861.1"/>
    </source>
</evidence>
<feature type="transmembrane region" description="Helical" evidence="1">
    <location>
        <begin position="36"/>
        <end position="53"/>
    </location>
</feature>
<feature type="transmembrane region" description="Helical" evidence="1">
    <location>
        <begin position="173"/>
        <end position="199"/>
    </location>
</feature>
<comment type="caution">
    <text evidence="2">The sequence shown here is derived from an EMBL/GenBank/DDBJ whole genome shotgun (WGS) entry which is preliminary data.</text>
</comment>
<dbReference type="AlphaFoldDB" id="A0A4R7J657"/>
<feature type="transmembrane region" description="Helical" evidence="1">
    <location>
        <begin position="65"/>
        <end position="87"/>
    </location>
</feature>
<evidence type="ECO:0000313" key="3">
    <source>
        <dbReference type="Proteomes" id="UP000295371"/>
    </source>
</evidence>
<protein>
    <submittedName>
        <fullName evidence="2">ABC-2 type transport system permease protein</fullName>
    </submittedName>
</protein>
<feature type="transmembrane region" description="Helical" evidence="1">
    <location>
        <begin position="219"/>
        <end position="240"/>
    </location>
</feature>
<keyword evidence="1" id="KW-1133">Transmembrane helix</keyword>
<proteinExistence type="predicted"/>
<dbReference type="RefSeq" id="WP_133753448.1">
    <property type="nucleotide sequence ID" value="NZ_CP171129.1"/>
</dbReference>
<feature type="transmembrane region" description="Helical" evidence="1">
    <location>
        <begin position="142"/>
        <end position="166"/>
    </location>
</feature>
<dbReference type="InterPro" id="IPR051784">
    <property type="entry name" value="Nod_factor_ABC_transporter"/>
</dbReference>
<dbReference type="PANTHER" id="PTHR43229">
    <property type="entry name" value="NODULATION PROTEIN J"/>
    <property type="match status" value="1"/>
</dbReference>
<dbReference type="PANTHER" id="PTHR43229:SF2">
    <property type="entry name" value="NODULATION PROTEIN J"/>
    <property type="match status" value="1"/>
</dbReference>
<keyword evidence="1" id="KW-0472">Membrane</keyword>
<dbReference type="Proteomes" id="UP000295371">
    <property type="component" value="Unassembled WGS sequence"/>
</dbReference>
<dbReference type="EMBL" id="SOAW01000001">
    <property type="protein sequence ID" value="TDT32861.1"/>
    <property type="molecule type" value="Genomic_DNA"/>
</dbReference>
<feature type="transmembrane region" description="Helical" evidence="1">
    <location>
        <begin position="108"/>
        <end position="136"/>
    </location>
</feature>
<sequence>MSLDLSPAPGAAPAGRRLRRHAITEATLLLRNGEQLLLALVIPLAILVAGWLAGPRIGIGLDLLAPSVLALAVWSTGFTSCAIATGFDRRYQVLERLAASPLGRSGLIIGKSLAVGAVVLGQCALLGVAALCLGWRPVWSTAAFATAAIALLLACVAFVAAALLLAGTLRAEVVLALANVIYMAGLAFGILPIGTPGWLAFTGWLPTGALGGVFRAASLGYADLTGAAVLAGWALILVLITRKAFRWTS</sequence>
<gene>
    <name evidence="2" type="ORF">CLV29_0451</name>
</gene>